<evidence type="ECO:0000256" key="4">
    <source>
        <dbReference type="ARBA" id="ARBA00022679"/>
    </source>
</evidence>
<comment type="caution">
    <text evidence="8">The sequence shown here is derived from an EMBL/GenBank/DDBJ whole genome shotgun (WGS) entry which is preliminary data.</text>
</comment>
<dbReference type="SUPFAM" id="SSF55781">
    <property type="entry name" value="GAF domain-like"/>
    <property type="match status" value="1"/>
</dbReference>
<evidence type="ECO:0000256" key="1">
    <source>
        <dbReference type="ARBA" id="ARBA00000085"/>
    </source>
</evidence>
<gene>
    <name evidence="8" type="ORF">HT576_09775</name>
</gene>
<protein>
    <recommendedName>
        <fullName evidence="2">histidine kinase</fullName>
        <ecNumber evidence="2">2.7.13.3</ecNumber>
    </recommendedName>
</protein>
<evidence type="ECO:0000313" key="9">
    <source>
        <dbReference type="Proteomes" id="UP000728647"/>
    </source>
</evidence>
<reference evidence="8" key="1">
    <citation type="submission" date="2020-06" db="EMBL/GenBank/DDBJ databases">
        <title>Haloterrigena sp. nov., an extremely halophilic archaeon isolated from a saline sediment.</title>
        <authorList>
            <person name="Liu B.-B."/>
        </authorList>
    </citation>
    <scope>NUCLEOTIDE SEQUENCE</scope>
    <source>
        <strain evidence="8">SYSU A121-1</strain>
    </source>
</reference>
<dbReference type="OrthoDB" id="106630at2157"/>
<keyword evidence="4" id="KW-0808">Transferase</keyword>
<proteinExistence type="predicted"/>
<dbReference type="EMBL" id="JABURA010000001">
    <property type="protein sequence ID" value="NUB91306.1"/>
    <property type="molecule type" value="Genomic_DNA"/>
</dbReference>
<dbReference type="PANTHER" id="PTHR43304:SF1">
    <property type="entry name" value="PAC DOMAIN-CONTAINING PROTEIN"/>
    <property type="match status" value="1"/>
</dbReference>
<dbReference type="Gene3D" id="3.30.565.10">
    <property type="entry name" value="Histidine kinase-like ATPase, C-terminal domain"/>
    <property type="match status" value="1"/>
</dbReference>
<dbReference type="InterPro" id="IPR036097">
    <property type="entry name" value="HisK_dim/P_sf"/>
</dbReference>
<dbReference type="Pfam" id="PF02518">
    <property type="entry name" value="HATPase_c"/>
    <property type="match status" value="1"/>
</dbReference>
<dbReference type="SUPFAM" id="SSF47384">
    <property type="entry name" value="Homodimeric domain of signal transducing histidine kinase"/>
    <property type="match status" value="1"/>
</dbReference>
<dbReference type="InterPro" id="IPR029016">
    <property type="entry name" value="GAF-like_dom_sf"/>
</dbReference>
<sequence length="706" mass="80464">MNGTSNSIQNRSTDTLTLESPLEALRASSEFRGPVERLNGNHCNDHFALIYENTDEQFAAAIPFIRQGLERGEQCMCVLAENSREDVRTAMRDADIDVDAAVASGSLTFATVGETYLRNGSFDADEMMDFYAGAIDDATAEFDALRVAAEMEWLHRDDVSLEEWMEYESEVNETFRGEDAIAACQYNRNAFSPETIRDLVRVHPHLIYDNTVCHNFYYIPSEEFCGPERPARDVDRMLGTLLERTEAKAKLSEQERFLREQNRVISDPERSFEAKLQSLFELGCERFDLELGAMARVDPEVDRFEIEYTSADHEHFEPGVALPLSETYCVAAAENDGVTGVADPIDAGYENITVHRNFGLRAYLGTYVDIDGGPDRTFFFVSSEPRAEDFSDEELAFHQLIGQWVKYELEQHRREHELERTVDRLEKSNERLEKSNERLEKSNERLEKSNERLEKSNERLEKSNERLEKSNERLEKSNERLEQFAYAASHDLQEPLRMVSSYLQLLENRYADELDDDADEFLAFAVDGAERMRDMIDGLLKYSRVETQGEPLEPVDLEAVVDDVLDDLRVRIEETNAEITTEQLPSVEGDAGQLRQLFQNLVQNAMEYSGDEPPRIHIEAEPARRGREWRISVRDEGIGIGTADQDRIFEIFQRLHSREDHAGTGIGLALCQRIVERHGGDISVESTLGDGATFSVTLPAAQHRDS</sequence>
<accession>A0A8J8GKJ4</accession>
<evidence type="ECO:0000256" key="5">
    <source>
        <dbReference type="ARBA" id="ARBA00022777"/>
    </source>
</evidence>
<dbReference type="AlphaFoldDB" id="A0A8J8GKJ4"/>
<dbReference type="InterPro" id="IPR005467">
    <property type="entry name" value="His_kinase_dom"/>
</dbReference>
<dbReference type="PROSITE" id="PS50109">
    <property type="entry name" value="HIS_KIN"/>
    <property type="match status" value="1"/>
</dbReference>
<dbReference type="Gene3D" id="3.30.450.40">
    <property type="match status" value="1"/>
</dbReference>
<name>A0A8J8GKJ4_9EURY</name>
<dbReference type="SMART" id="SM00388">
    <property type="entry name" value="HisKA"/>
    <property type="match status" value="1"/>
</dbReference>
<dbReference type="Proteomes" id="UP000728647">
    <property type="component" value="Unassembled WGS sequence"/>
</dbReference>
<organism evidence="8 9">
    <name type="scientific">Haloterrigena gelatinilytica</name>
    <dbReference type="NCBI Taxonomy" id="2741724"/>
    <lineage>
        <taxon>Archaea</taxon>
        <taxon>Methanobacteriati</taxon>
        <taxon>Methanobacteriota</taxon>
        <taxon>Stenosarchaea group</taxon>
        <taxon>Halobacteria</taxon>
        <taxon>Halobacteriales</taxon>
        <taxon>Natrialbaceae</taxon>
        <taxon>Haloterrigena</taxon>
    </lineage>
</organism>
<evidence type="ECO:0000256" key="3">
    <source>
        <dbReference type="ARBA" id="ARBA00022553"/>
    </source>
</evidence>
<dbReference type="GO" id="GO:0000155">
    <property type="term" value="F:phosphorelay sensor kinase activity"/>
    <property type="evidence" value="ECO:0007669"/>
    <property type="project" value="InterPro"/>
</dbReference>
<dbReference type="SMART" id="SM00387">
    <property type="entry name" value="HATPase_c"/>
    <property type="match status" value="1"/>
</dbReference>
<dbReference type="Gene3D" id="1.10.287.130">
    <property type="match status" value="1"/>
</dbReference>
<dbReference type="CDD" id="cd00082">
    <property type="entry name" value="HisKA"/>
    <property type="match status" value="1"/>
</dbReference>
<keyword evidence="3" id="KW-0597">Phosphoprotein</keyword>
<dbReference type="EC" id="2.7.13.3" evidence="2"/>
<dbReference type="InterPro" id="IPR036890">
    <property type="entry name" value="HATPase_C_sf"/>
</dbReference>
<evidence type="ECO:0000256" key="2">
    <source>
        <dbReference type="ARBA" id="ARBA00012438"/>
    </source>
</evidence>
<keyword evidence="5" id="KW-0418">Kinase</keyword>
<comment type="catalytic activity">
    <reaction evidence="1">
        <text>ATP + protein L-histidine = ADP + protein N-phospho-L-histidine.</text>
        <dbReference type="EC" id="2.7.13.3"/>
    </reaction>
</comment>
<dbReference type="SUPFAM" id="SSF55874">
    <property type="entry name" value="ATPase domain of HSP90 chaperone/DNA topoisomerase II/histidine kinase"/>
    <property type="match status" value="1"/>
</dbReference>
<dbReference type="InterPro" id="IPR052162">
    <property type="entry name" value="Sensor_kinase/Photoreceptor"/>
</dbReference>
<feature type="domain" description="Histidine kinase" evidence="7">
    <location>
        <begin position="487"/>
        <end position="702"/>
    </location>
</feature>
<dbReference type="InterPro" id="IPR003594">
    <property type="entry name" value="HATPase_dom"/>
</dbReference>
<dbReference type="InterPro" id="IPR003661">
    <property type="entry name" value="HisK_dim/P_dom"/>
</dbReference>
<dbReference type="Pfam" id="PF14417">
    <property type="entry name" value="MEDS"/>
    <property type="match status" value="1"/>
</dbReference>
<dbReference type="Pfam" id="PF00512">
    <property type="entry name" value="HisKA"/>
    <property type="match status" value="1"/>
</dbReference>
<feature type="region of interest" description="Disordered" evidence="6">
    <location>
        <begin position="429"/>
        <end position="474"/>
    </location>
</feature>
<evidence type="ECO:0000256" key="6">
    <source>
        <dbReference type="SAM" id="MobiDB-lite"/>
    </source>
</evidence>
<dbReference type="InterPro" id="IPR025847">
    <property type="entry name" value="MEDS_domain"/>
</dbReference>
<dbReference type="RefSeq" id="WP_174701922.1">
    <property type="nucleotide sequence ID" value="NZ_JABURA010000001.1"/>
</dbReference>
<dbReference type="InterPro" id="IPR004358">
    <property type="entry name" value="Sig_transdc_His_kin-like_C"/>
</dbReference>
<dbReference type="PANTHER" id="PTHR43304">
    <property type="entry name" value="PHYTOCHROME-LIKE PROTEIN CPH1"/>
    <property type="match status" value="1"/>
</dbReference>
<evidence type="ECO:0000259" key="7">
    <source>
        <dbReference type="PROSITE" id="PS50109"/>
    </source>
</evidence>
<evidence type="ECO:0000313" key="8">
    <source>
        <dbReference type="EMBL" id="NUB91306.1"/>
    </source>
</evidence>
<dbReference type="FunFam" id="3.30.565.10:FF:000006">
    <property type="entry name" value="Sensor histidine kinase WalK"/>
    <property type="match status" value="1"/>
</dbReference>
<dbReference type="PRINTS" id="PR00344">
    <property type="entry name" value="BCTRLSENSOR"/>
</dbReference>